<dbReference type="RefSeq" id="WP_118223990.1">
    <property type="nucleotide sequence ID" value="NZ_JADNIJ010000035.1"/>
</dbReference>
<feature type="domain" description="Glycosyltransferase 2-like" evidence="2">
    <location>
        <begin position="4"/>
        <end position="136"/>
    </location>
</feature>
<dbReference type="GO" id="GO:0016740">
    <property type="term" value="F:transferase activity"/>
    <property type="evidence" value="ECO:0007669"/>
    <property type="project" value="UniProtKB-KW"/>
</dbReference>
<keyword evidence="1" id="KW-0472">Membrane</keyword>
<dbReference type="AlphaFoldDB" id="A0A414KWS0"/>
<dbReference type="SUPFAM" id="SSF53448">
    <property type="entry name" value="Nucleotide-diphospho-sugar transferases"/>
    <property type="match status" value="1"/>
</dbReference>
<organism evidence="3 4">
    <name type="scientific">Bacteroides intestinalis</name>
    <dbReference type="NCBI Taxonomy" id="329854"/>
    <lineage>
        <taxon>Bacteria</taxon>
        <taxon>Pseudomonadati</taxon>
        <taxon>Bacteroidota</taxon>
        <taxon>Bacteroidia</taxon>
        <taxon>Bacteroidales</taxon>
        <taxon>Bacteroidaceae</taxon>
        <taxon>Bacteroides</taxon>
    </lineage>
</organism>
<comment type="caution">
    <text evidence="3">The sequence shown here is derived from an EMBL/GenBank/DDBJ whole genome shotgun (WGS) entry which is preliminary data.</text>
</comment>
<evidence type="ECO:0000259" key="2">
    <source>
        <dbReference type="Pfam" id="PF00535"/>
    </source>
</evidence>
<accession>A0A414KWS0</accession>
<evidence type="ECO:0000313" key="3">
    <source>
        <dbReference type="EMBL" id="RHE86474.1"/>
    </source>
</evidence>
<keyword evidence="1" id="KW-1133">Transmembrane helix</keyword>
<dbReference type="InterPro" id="IPR001173">
    <property type="entry name" value="Glyco_trans_2-like"/>
</dbReference>
<evidence type="ECO:0000313" key="4">
    <source>
        <dbReference type="Proteomes" id="UP000285650"/>
    </source>
</evidence>
<evidence type="ECO:0000256" key="1">
    <source>
        <dbReference type="SAM" id="Phobius"/>
    </source>
</evidence>
<proteinExistence type="predicted"/>
<dbReference type="EMBL" id="QSKV01000029">
    <property type="protein sequence ID" value="RHE86474.1"/>
    <property type="molecule type" value="Genomic_DNA"/>
</dbReference>
<gene>
    <name evidence="3" type="ORF">DW712_24000</name>
</gene>
<dbReference type="Pfam" id="PF00535">
    <property type="entry name" value="Glycos_transf_2"/>
    <property type="match status" value="1"/>
</dbReference>
<feature type="transmembrane region" description="Helical" evidence="1">
    <location>
        <begin position="262"/>
        <end position="282"/>
    </location>
</feature>
<dbReference type="PANTHER" id="PTHR43179">
    <property type="entry name" value="RHAMNOSYLTRANSFERASE WBBL"/>
    <property type="match status" value="1"/>
</dbReference>
<protein>
    <submittedName>
        <fullName evidence="3">Glycosyltransferase family 2 protein</fullName>
    </submittedName>
</protein>
<dbReference type="Gene3D" id="3.90.550.10">
    <property type="entry name" value="Spore Coat Polysaccharide Biosynthesis Protein SpsA, Chain A"/>
    <property type="match status" value="1"/>
</dbReference>
<dbReference type="PANTHER" id="PTHR43179:SF7">
    <property type="entry name" value="RHAMNOSYLTRANSFERASE WBBL"/>
    <property type="match status" value="1"/>
</dbReference>
<sequence length="301" mass="34872">MDVSVIIVNYKTKELTHNCIDSVFQNTNDIEFEVILVDNNSRDGSAEFFSKDNRIKFVESHSNLGFGGANNLGYSHSLGDYIFCLNSDTILFENSIKILFDYYKKYAEKKKIGVLGAFMVDNNHTYNGSGHLLPRLSDYSNLILNKLMRRSNIPFPIFPEGVDCVEVECVTGADLFLSRKLVEEVGGLFDPAIFMYNEESELQLRIRKQKYHNYVIKSTSIIHLQGATLTAISNQISSEKYYNQLRMNIKSRNYMLKKHYSFIWRSFYYILRFICYAPIVLLGKESCSRKKEIIKILLRNE</sequence>
<dbReference type="InterPro" id="IPR029044">
    <property type="entry name" value="Nucleotide-diphossugar_trans"/>
</dbReference>
<reference evidence="3 4" key="1">
    <citation type="submission" date="2018-08" db="EMBL/GenBank/DDBJ databases">
        <title>A genome reference for cultivated species of the human gut microbiota.</title>
        <authorList>
            <person name="Zou Y."/>
            <person name="Xue W."/>
            <person name="Luo G."/>
        </authorList>
    </citation>
    <scope>NUCLEOTIDE SEQUENCE [LARGE SCALE GENOMIC DNA]</scope>
    <source>
        <strain evidence="3 4">AM27-17</strain>
    </source>
</reference>
<keyword evidence="3" id="KW-0808">Transferase</keyword>
<keyword evidence="1" id="KW-0812">Transmembrane</keyword>
<name>A0A414KWS0_9BACE</name>
<dbReference type="CDD" id="cd04186">
    <property type="entry name" value="GT_2_like_c"/>
    <property type="match status" value="1"/>
</dbReference>
<dbReference type="Proteomes" id="UP000285650">
    <property type="component" value="Unassembled WGS sequence"/>
</dbReference>